<dbReference type="PROSITE" id="PS50850">
    <property type="entry name" value="MFS"/>
    <property type="match status" value="1"/>
</dbReference>
<keyword evidence="4 5" id="KW-0472">Membrane</keyword>
<dbReference type="InterPro" id="IPR020846">
    <property type="entry name" value="MFS_dom"/>
</dbReference>
<dbReference type="InterPro" id="IPR011701">
    <property type="entry name" value="MFS"/>
</dbReference>
<organism evidence="7 8">
    <name type="scientific">Elysia marginata</name>
    <dbReference type="NCBI Taxonomy" id="1093978"/>
    <lineage>
        <taxon>Eukaryota</taxon>
        <taxon>Metazoa</taxon>
        <taxon>Spiralia</taxon>
        <taxon>Lophotrochozoa</taxon>
        <taxon>Mollusca</taxon>
        <taxon>Gastropoda</taxon>
        <taxon>Heterobranchia</taxon>
        <taxon>Euthyneura</taxon>
        <taxon>Panpulmonata</taxon>
        <taxon>Sacoglossa</taxon>
        <taxon>Placobranchoidea</taxon>
        <taxon>Plakobranchidae</taxon>
        <taxon>Elysia</taxon>
    </lineage>
</organism>
<evidence type="ECO:0000256" key="1">
    <source>
        <dbReference type="ARBA" id="ARBA00004141"/>
    </source>
</evidence>
<evidence type="ECO:0000256" key="3">
    <source>
        <dbReference type="ARBA" id="ARBA00022989"/>
    </source>
</evidence>
<evidence type="ECO:0000256" key="5">
    <source>
        <dbReference type="SAM" id="Phobius"/>
    </source>
</evidence>
<keyword evidence="2 5" id="KW-0812">Transmembrane</keyword>
<evidence type="ECO:0000256" key="4">
    <source>
        <dbReference type="ARBA" id="ARBA00023136"/>
    </source>
</evidence>
<dbReference type="InterPro" id="IPR036259">
    <property type="entry name" value="MFS_trans_sf"/>
</dbReference>
<dbReference type="GO" id="GO:0006820">
    <property type="term" value="P:monoatomic anion transport"/>
    <property type="evidence" value="ECO:0007669"/>
    <property type="project" value="TreeGrafter"/>
</dbReference>
<keyword evidence="8" id="KW-1185">Reference proteome</keyword>
<feature type="transmembrane region" description="Helical" evidence="5">
    <location>
        <begin position="86"/>
        <end position="109"/>
    </location>
</feature>
<name>A0AAV4F6G8_9GAST</name>
<evidence type="ECO:0000259" key="6">
    <source>
        <dbReference type="PROSITE" id="PS50850"/>
    </source>
</evidence>
<comment type="caution">
    <text evidence="7">The sequence shown here is derived from an EMBL/GenBank/DDBJ whole genome shotgun (WGS) entry which is preliminary data.</text>
</comment>
<dbReference type="Proteomes" id="UP000762676">
    <property type="component" value="Unassembled WGS sequence"/>
</dbReference>
<dbReference type="Pfam" id="PF07690">
    <property type="entry name" value="MFS_1"/>
    <property type="match status" value="1"/>
</dbReference>
<gene>
    <name evidence="7" type="ORF">ElyMa_003744900</name>
</gene>
<dbReference type="SUPFAM" id="SSF103473">
    <property type="entry name" value="MFS general substrate transporter"/>
    <property type="match status" value="1"/>
</dbReference>
<reference evidence="7 8" key="1">
    <citation type="journal article" date="2021" name="Elife">
        <title>Chloroplast acquisition without the gene transfer in kleptoplastic sea slugs, Plakobranchus ocellatus.</title>
        <authorList>
            <person name="Maeda T."/>
            <person name="Takahashi S."/>
            <person name="Yoshida T."/>
            <person name="Shimamura S."/>
            <person name="Takaki Y."/>
            <person name="Nagai Y."/>
            <person name="Toyoda A."/>
            <person name="Suzuki Y."/>
            <person name="Arimoto A."/>
            <person name="Ishii H."/>
            <person name="Satoh N."/>
            <person name="Nishiyama T."/>
            <person name="Hasebe M."/>
            <person name="Maruyama T."/>
            <person name="Minagawa J."/>
            <person name="Obokata J."/>
            <person name="Shigenobu S."/>
        </authorList>
    </citation>
    <scope>NUCLEOTIDE SEQUENCE [LARGE SCALE GENOMIC DNA]</scope>
</reference>
<dbReference type="InterPro" id="IPR050382">
    <property type="entry name" value="MFS_Na/Anion_cotransporter"/>
</dbReference>
<dbReference type="GO" id="GO:0022857">
    <property type="term" value="F:transmembrane transporter activity"/>
    <property type="evidence" value="ECO:0007669"/>
    <property type="project" value="InterPro"/>
</dbReference>
<keyword evidence="3 5" id="KW-1133">Transmembrane helix</keyword>
<dbReference type="PANTHER" id="PTHR11662">
    <property type="entry name" value="SOLUTE CARRIER FAMILY 17"/>
    <property type="match status" value="1"/>
</dbReference>
<dbReference type="PANTHER" id="PTHR11662:SF399">
    <property type="entry name" value="FI19708P1-RELATED"/>
    <property type="match status" value="1"/>
</dbReference>
<sequence length="170" mass="18981">MLCFYVAFTSYYFFSIEHQEKGEFSWGESTRSSLLSAYFYGYLLLQVPGGWLAGKYGATRVISLAMSLSAICTLFVPLAARNSLPAFYALRVATGLFAGSVTPSFQALWGRWAPPRERTRLAGFAYSGGSALLWTLIWLIAVYDSPSSHPSISHQEREYITTSLQDKDEK</sequence>
<protein>
    <submittedName>
        <fullName evidence="7">Vesicular glutamate transporter 1</fullName>
    </submittedName>
</protein>
<feature type="domain" description="Major facilitator superfamily (MFS) profile" evidence="6">
    <location>
        <begin position="1"/>
        <end position="170"/>
    </location>
</feature>
<feature type="non-terminal residue" evidence="7">
    <location>
        <position position="170"/>
    </location>
</feature>
<dbReference type="GO" id="GO:0016020">
    <property type="term" value="C:membrane"/>
    <property type="evidence" value="ECO:0007669"/>
    <property type="project" value="UniProtKB-SubCell"/>
</dbReference>
<feature type="transmembrane region" description="Helical" evidence="5">
    <location>
        <begin position="121"/>
        <end position="143"/>
    </location>
</feature>
<dbReference type="EMBL" id="BMAT01007663">
    <property type="protein sequence ID" value="GFR68864.1"/>
    <property type="molecule type" value="Genomic_DNA"/>
</dbReference>
<dbReference type="Gene3D" id="1.20.1250.20">
    <property type="entry name" value="MFS general substrate transporter like domains"/>
    <property type="match status" value="1"/>
</dbReference>
<evidence type="ECO:0000313" key="7">
    <source>
        <dbReference type="EMBL" id="GFR68864.1"/>
    </source>
</evidence>
<evidence type="ECO:0000313" key="8">
    <source>
        <dbReference type="Proteomes" id="UP000762676"/>
    </source>
</evidence>
<dbReference type="AlphaFoldDB" id="A0AAV4F6G8"/>
<comment type="subcellular location">
    <subcellularLocation>
        <location evidence="1">Membrane</location>
        <topology evidence="1">Multi-pass membrane protein</topology>
    </subcellularLocation>
</comment>
<proteinExistence type="predicted"/>
<evidence type="ECO:0000256" key="2">
    <source>
        <dbReference type="ARBA" id="ARBA00022692"/>
    </source>
</evidence>
<feature type="transmembrane region" description="Helical" evidence="5">
    <location>
        <begin position="35"/>
        <end position="54"/>
    </location>
</feature>
<accession>A0AAV4F6G8</accession>
<feature type="transmembrane region" description="Helical" evidence="5">
    <location>
        <begin position="61"/>
        <end position="80"/>
    </location>
</feature>